<accession>A0A9J6A782</accession>
<proteinExistence type="predicted"/>
<comment type="caution">
    <text evidence="1">The sequence shown here is derived from an EMBL/GenBank/DDBJ whole genome shotgun (WGS) entry which is preliminary data.</text>
</comment>
<name>A0A9J6A782_SOLCO</name>
<reference evidence="1 2" key="1">
    <citation type="submission" date="2020-09" db="EMBL/GenBank/DDBJ databases">
        <title>De no assembly of potato wild relative species, Solanum commersonii.</title>
        <authorList>
            <person name="Cho K."/>
        </authorList>
    </citation>
    <scope>NUCLEOTIDE SEQUENCE [LARGE SCALE GENOMIC DNA]</scope>
    <source>
        <strain evidence="1">LZ3.2</strain>
        <tissue evidence="1">Leaf</tissue>
    </source>
</reference>
<keyword evidence="2" id="KW-1185">Reference proteome</keyword>
<organism evidence="1 2">
    <name type="scientific">Solanum commersonii</name>
    <name type="common">Commerson's wild potato</name>
    <name type="synonym">Commerson's nightshade</name>
    <dbReference type="NCBI Taxonomy" id="4109"/>
    <lineage>
        <taxon>Eukaryota</taxon>
        <taxon>Viridiplantae</taxon>
        <taxon>Streptophyta</taxon>
        <taxon>Embryophyta</taxon>
        <taxon>Tracheophyta</taxon>
        <taxon>Spermatophyta</taxon>
        <taxon>Magnoliopsida</taxon>
        <taxon>eudicotyledons</taxon>
        <taxon>Gunneridae</taxon>
        <taxon>Pentapetalae</taxon>
        <taxon>asterids</taxon>
        <taxon>lamiids</taxon>
        <taxon>Solanales</taxon>
        <taxon>Solanaceae</taxon>
        <taxon>Solanoideae</taxon>
        <taxon>Solaneae</taxon>
        <taxon>Solanum</taxon>
    </lineage>
</organism>
<sequence>MTIDKIWPNRGKSEYPMGMGLMGLKTSRLDYSTIWVELTDNFQRYVWAHRVHSATRQKYLLIALLLP</sequence>
<evidence type="ECO:0000313" key="2">
    <source>
        <dbReference type="Proteomes" id="UP000824120"/>
    </source>
</evidence>
<dbReference type="Proteomes" id="UP000824120">
    <property type="component" value="Chromosome 2"/>
</dbReference>
<evidence type="ECO:0000313" key="1">
    <source>
        <dbReference type="EMBL" id="KAG5619903.1"/>
    </source>
</evidence>
<dbReference type="AlphaFoldDB" id="A0A9J6A782"/>
<protein>
    <submittedName>
        <fullName evidence="1">Uncharacterized protein</fullName>
    </submittedName>
</protein>
<gene>
    <name evidence="1" type="ORF">H5410_005121</name>
</gene>
<dbReference type="EMBL" id="JACXVP010000002">
    <property type="protein sequence ID" value="KAG5619903.1"/>
    <property type="molecule type" value="Genomic_DNA"/>
</dbReference>